<keyword evidence="6" id="KW-0812">Transmembrane</keyword>
<dbReference type="InterPro" id="IPR017871">
    <property type="entry name" value="ABC_transporter-like_CS"/>
</dbReference>
<dbReference type="AlphaFoldDB" id="A0A841Z1E9"/>
<dbReference type="GO" id="GO:0140359">
    <property type="term" value="F:ABC-type transporter activity"/>
    <property type="evidence" value="ECO:0007669"/>
    <property type="project" value="InterPro"/>
</dbReference>
<dbReference type="SUPFAM" id="SSF52540">
    <property type="entry name" value="P-loop containing nucleoside triphosphate hydrolases"/>
    <property type="match status" value="1"/>
</dbReference>
<keyword evidence="3" id="KW-0547">Nucleotide-binding</keyword>
<comment type="similarity">
    <text evidence="1">Belongs to the ABC transporter superfamily.</text>
</comment>
<feature type="transmembrane region" description="Helical" evidence="6">
    <location>
        <begin position="296"/>
        <end position="314"/>
    </location>
</feature>
<gene>
    <name evidence="8" type="ORF">HB850_12860</name>
</gene>
<sequence>MRLRNTNATLSSIRKEIDVMESILKLEAIDKIFYLERKKWNNVWRNPFRKKQEKLFQALDNISFEVKKGECVGLIGLNGSGKSTLANIIAGHLAPTSGRLEQTGSVSLLAIGSALKPNLTGVENIRLKMLLMGFKPKEIENRIQNIIQFTELQDFINQPLKQYSSGMRARLGFGIAIQTDPDVLIIDEALSVGDSTFYQKCVDEIERMKKVGKTIFFVSHSLKQIRDVCDKVGWLHYGHLNIFGDSEEVCLEYSKFIHHFSKKTPDEKHLYQKEMISKQKKTVLEKQKYEKLKFPFVYFTALLCLFMASASKLLGLW</sequence>
<evidence type="ECO:0000259" key="7">
    <source>
        <dbReference type="PROSITE" id="PS50893"/>
    </source>
</evidence>
<evidence type="ECO:0000256" key="2">
    <source>
        <dbReference type="ARBA" id="ARBA00022448"/>
    </source>
</evidence>
<evidence type="ECO:0000313" key="9">
    <source>
        <dbReference type="Proteomes" id="UP000569903"/>
    </source>
</evidence>
<dbReference type="InterPro" id="IPR003439">
    <property type="entry name" value="ABC_transporter-like_ATP-bd"/>
</dbReference>
<proteinExistence type="inferred from homology"/>
<evidence type="ECO:0000256" key="5">
    <source>
        <dbReference type="ARBA" id="ARBA00022967"/>
    </source>
</evidence>
<keyword evidence="6" id="KW-1133">Transmembrane helix</keyword>
<dbReference type="Proteomes" id="UP000569903">
    <property type="component" value="Unassembled WGS sequence"/>
</dbReference>
<dbReference type="GO" id="GO:0005524">
    <property type="term" value="F:ATP binding"/>
    <property type="evidence" value="ECO:0007669"/>
    <property type="project" value="UniProtKB-KW"/>
</dbReference>
<dbReference type="PANTHER" id="PTHR46743:SF2">
    <property type="entry name" value="TEICHOIC ACIDS EXPORT ATP-BINDING PROTEIN TAGH"/>
    <property type="match status" value="1"/>
</dbReference>
<evidence type="ECO:0000256" key="3">
    <source>
        <dbReference type="ARBA" id="ARBA00022741"/>
    </source>
</evidence>
<protein>
    <submittedName>
        <fullName evidence="8">ABC transporter ATP-binding protein</fullName>
    </submittedName>
</protein>
<dbReference type="GO" id="GO:0016020">
    <property type="term" value="C:membrane"/>
    <property type="evidence" value="ECO:0007669"/>
    <property type="project" value="InterPro"/>
</dbReference>
<accession>A0A841Z1E9</accession>
<dbReference type="Pfam" id="PF00005">
    <property type="entry name" value="ABC_tran"/>
    <property type="match status" value="1"/>
</dbReference>
<dbReference type="PROSITE" id="PS50893">
    <property type="entry name" value="ABC_TRANSPORTER_2"/>
    <property type="match status" value="1"/>
</dbReference>
<dbReference type="InterPro" id="IPR050683">
    <property type="entry name" value="Bact_Polysacc_Export_ATP-bd"/>
</dbReference>
<dbReference type="Gene3D" id="3.40.50.300">
    <property type="entry name" value="P-loop containing nucleotide triphosphate hydrolases"/>
    <property type="match status" value="1"/>
</dbReference>
<dbReference type="CDD" id="cd03220">
    <property type="entry name" value="ABC_KpsT_Wzt"/>
    <property type="match status" value="1"/>
</dbReference>
<dbReference type="EMBL" id="JAARQN010000013">
    <property type="protein sequence ID" value="MBC1458647.1"/>
    <property type="molecule type" value="Genomic_DNA"/>
</dbReference>
<reference evidence="8 9" key="1">
    <citation type="submission" date="2020-03" db="EMBL/GenBank/DDBJ databases">
        <title>Soil Listeria distribution.</title>
        <authorList>
            <person name="Liao J."/>
            <person name="Wiedmann M."/>
        </authorList>
    </citation>
    <scope>NUCLEOTIDE SEQUENCE [LARGE SCALE GENOMIC DNA]</scope>
    <source>
        <strain evidence="8 9">FSL L7-1614</strain>
    </source>
</reference>
<keyword evidence="2" id="KW-0813">Transport</keyword>
<dbReference type="GO" id="GO:0016887">
    <property type="term" value="F:ATP hydrolysis activity"/>
    <property type="evidence" value="ECO:0007669"/>
    <property type="project" value="InterPro"/>
</dbReference>
<dbReference type="PANTHER" id="PTHR46743">
    <property type="entry name" value="TEICHOIC ACIDS EXPORT ATP-BINDING PROTEIN TAGH"/>
    <property type="match status" value="1"/>
</dbReference>
<dbReference type="InterPro" id="IPR027417">
    <property type="entry name" value="P-loop_NTPase"/>
</dbReference>
<keyword evidence="4 8" id="KW-0067">ATP-binding</keyword>
<keyword evidence="5" id="KW-1278">Translocase</keyword>
<feature type="domain" description="ABC transporter" evidence="7">
    <location>
        <begin position="38"/>
        <end position="262"/>
    </location>
</feature>
<evidence type="ECO:0000313" key="8">
    <source>
        <dbReference type="EMBL" id="MBC1458647.1"/>
    </source>
</evidence>
<dbReference type="InterPro" id="IPR015860">
    <property type="entry name" value="ABC_transpr_TagH-like"/>
</dbReference>
<dbReference type="SMART" id="SM00382">
    <property type="entry name" value="AAA"/>
    <property type="match status" value="1"/>
</dbReference>
<keyword evidence="6" id="KW-0472">Membrane</keyword>
<name>A0A841Z1E9_9LIST</name>
<organism evidence="8 9">
    <name type="scientific">Listeria newyorkensis</name>
    <dbReference type="NCBI Taxonomy" id="1497681"/>
    <lineage>
        <taxon>Bacteria</taxon>
        <taxon>Bacillati</taxon>
        <taxon>Bacillota</taxon>
        <taxon>Bacilli</taxon>
        <taxon>Bacillales</taxon>
        <taxon>Listeriaceae</taxon>
        <taxon>Listeria</taxon>
    </lineage>
</organism>
<dbReference type="InterPro" id="IPR003593">
    <property type="entry name" value="AAA+_ATPase"/>
</dbReference>
<evidence type="ECO:0000256" key="4">
    <source>
        <dbReference type="ARBA" id="ARBA00022840"/>
    </source>
</evidence>
<comment type="caution">
    <text evidence="8">The sequence shown here is derived from an EMBL/GenBank/DDBJ whole genome shotgun (WGS) entry which is preliminary data.</text>
</comment>
<dbReference type="PROSITE" id="PS00211">
    <property type="entry name" value="ABC_TRANSPORTER_1"/>
    <property type="match status" value="1"/>
</dbReference>
<evidence type="ECO:0000256" key="1">
    <source>
        <dbReference type="ARBA" id="ARBA00005417"/>
    </source>
</evidence>
<evidence type="ECO:0000256" key="6">
    <source>
        <dbReference type="SAM" id="Phobius"/>
    </source>
</evidence>